<comment type="caution">
    <text evidence="1">The sequence shown here is derived from an EMBL/GenBank/DDBJ whole genome shotgun (WGS) entry which is preliminary data.</text>
</comment>
<name>A0ABS6K501_9FIRM</name>
<proteinExistence type="predicted"/>
<organism evidence="1 2">
    <name type="scientific">Diplocloster modestus</name>
    <dbReference type="NCBI Taxonomy" id="2850322"/>
    <lineage>
        <taxon>Bacteria</taxon>
        <taxon>Bacillati</taxon>
        <taxon>Bacillota</taxon>
        <taxon>Clostridia</taxon>
        <taxon>Lachnospirales</taxon>
        <taxon>Lachnospiraceae</taxon>
        <taxon>Diplocloster</taxon>
    </lineage>
</organism>
<evidence type="ECO:0000313" key="2">
    <source>
        <dbReference type="Proteomes" id="UP001314681"/>
    </source>
</evidence>
<keyword evidence="2" id="KW-1185">Reference proteome</keyword>
<sequence length="64" mass="6783">MSETIPISNVKILSKRLAIKGIRKAASPGRADAACGLLREIAADDGAVDEDCFSCGGRPLYWFG</sequence>
<accession>A0ABS6K501</accession>
<dbReference type="RefSeq" id="WP_238726440.1">
    <property type="nucleotide sequence ID" value="NZ_JAHQCX010000003.1"/>
</dbReference>
<reference evidence="1 2" key="1">
    <citation type="submission" date="2021-06" db="EMBL/GenBank/DDBJ databases">
        <title>Description of novel taxa of the family Lachnospiraceae.</title>
        <authorList>
            <person name="Chaplin A.V."/>
            <person name="Sokolova S.R."/>
            <person name="Pikina A.P."/>
            <person name="Korzhanova M."/>
            <person name="Belova V."/>
            <person name="Korostin D."/>
            <person name="Efimov B.A."/>
        </authorList>
    </citation>
    <scope>NUCLEOTIDE SEQUENCE [LARGE SCALE GENOMIC DNA]</scope>
    <source>
        <strain evidence="1 2">ASD4241</strain>
    </source>
</reference>
<dbReference type="EMBL" id="JAHQCX010000003">
    <property type="protein sequence ID" value="MBU9725553.1"/>
    <property type="molecule type" value="Genomic_DNA"/>
</dbReference>
<protein>
    <submittedName>
        <fullName evidence="1">Uncharacterized protein</fullName>
    </submittedName>
</protein>
<evidence type="ECO:0000313" key="1">
    <source>
        <dbReference type="EMBL" id="MBU9725553.1"/>
    </source>
</evidence>
<gene>
    <name evidence="1" type="ORF">KTH90_05945</name>
</gene>
<dbReference type="Proteomes" id="UP001314681">
    <property type="component" value="Unassembled WGS sequence"/>
</dbReference>